<evidence type="ECO:0000313" key="2">
    <source>
        <dbReference type="EMBL" id="CAJ0570884.1"/>
    </source>
</evidence>
<evidence type="ECO:0000313" key="3">
    <source>
        <dbReference type="Proteomes" id="UP001177023"/>
    </source>
</evidence>
<name>A0AA36CKQ9_9BILA</name>
<feature type="transmembrane region" description="Helical" evidence="1">
    <location>
        <begin position="76"/>
        <end position="93"/>
    </location>
</feature>
<feature type="transmembrane region" description="Helical" evidence="1">
    <location>
        <begin position="197"/>
        <end position="218"/>
    </location>
</feature>
<dbReference type="Proteomes" id="UP001177023">
    <property type="component" value="Unassembled WGS sequence"/>
</dbReference>
<keyword evidence="1" id="KW-0812">Transmembrane</keyword>
<evidence type="ECO:0000256" key="1">
    <source>
        <dbReference type="SAM" id="Phobius"/>
    </source>
</evidence>
<gene>
    <name evidence="2" type="ORF">MSPICULIGERA_LOCUS9317</name>
</gene>
<keyword evidence="1" id="KW-0472">Membrane</keyword>
<feature type="transmembrane region" description="Helical" evidence="1">
    <location>
        <begin position="230"/>
        <end position="251"/>
    </location>
</feature>
<feature type="transmembrane region" description="Helical" evidence="1">
    <location>
        <begin position="6"/>
        <end position="24"/>
    </location>
</feature>
<comment type="caution">
    <text evidence="2">The sequence shown here is derived from an EMBL/GenBank/DDBJ whole genome shotgun (WGS) entry which is preliminary data.</text>
</comment>
<feature type="non-terminal residue" evidence="2">
    <location>
        <position position="1"/>
    </location>
</feature>
<feature type="transmembrane region" description="Helical" evidence="1">
    <location>
        <begin position="276"/>
        <end position="299"/>
    </location>
</feature>
<feature type="transmembrane region" description="Helical" evidence="1">
    <location>
        <begin position="170"/>
        <end position="191"/>
    </location>
</feature>
<dbReference type="EMBL" id="CATQJA010002497">
    <property type="protein sequence ID" value="CAJ0570884.1"/>
    <property type="molecule type" value="Genomic_DNA"/>
</dbReference>
<keyword evidence="1" id="KW-1133">Transmembrane helix</keyword>
<organism evidence="2 3">
    <name type="scientific">Mesorhabditis spiculigera</name>
    <dbReference type="NCBI Taxonomy" id="96644"/>
    <lineage>
        <taxon>Eukaryota</taxon>
        <taxon>Metazoa</taxon>
        <taxon>Ecdysozoa</taxon>
        <taxon>Nematoda</taxon>
        <taxon>Chromadorea</taxon>
        <taxon>Rhabditida</taxon>
        <taxon>Rhabditina</taxon>
        <taxon>Rhabditomorpha</taxon>
        <taxon>Rhabditoidea</taxon>
        <taxon>Rhabditidae</taxon>
        <taxon>Mesorhabditinae</taxon>
        <taxon>Mesorhabditis</taxon>
    </lineage>
</organism>
<feature type="transmembrane region" description="Helical" evidence="1">
    <location>
        <begin position="31"/>
        <end position="56"/>
    </location>
</feature>
<reference evidence="2" key="1">
    <citation type="submission" date="2023-06" db="EMBL/GenBank/DDBJ databases">
        <authorList>
            <person name="Delattre M."/>
        </authorList>
    </citation>
    <scope>NUCLEOTIDE SEQUENCE</scope>
    <source>
        <strain evidence="2">AF72</strain>
    </source>
</reference>
<accession>A0AA36CKQ9</accession>
<keyword evidence="3" id="KW-1185">Reference proteome</keyword>
<protein>
    <submittedName>
        <fullName evidence="2">Uncharacterized protein</fullName>
    </submittedName>
</protein>
<dbReference type="AlphaFoldDB" id="A0AA36CKQ9"/>
<proteinExistence type="predicted"/>
<sequence>MALIVILAITIPITILGFLPLMTLKPMHMQIYWILYVMQMFATVLVIGILILIFFVLPENTFSKDHHMDVPKTVGGILAICLLAALVLAYVFWRGSVTYSYYRYIRDRQLAIEHQGSNLAHAADNLAHDIENQQSTIMWCWHPTHIHPRTPIREENYHCCCKLGKAKIGFAVFLILDAVFLAFLILSVILGTPDARLPTAMIFAFCLPIMFLGIMALITQKPMFMQAYGVAYIVQLVLLTLSILTYTFIYLSDTEGKATDFPRANEDPHSPKQVRYTVSIAVGALIFLFLRGWITLNYYKFVRDRQLALETVGHSLTSRSDVEYQEGKLVR</sequence>